<comment type="similarity">
    <text evidence="7">Belongs to the binding-protein-dependent transport system permease family.</text>
</comment>
<evidence type="ECO:0000256" key="6">
    <source>
        <dbReference type="ARBA" id="ARBA00023136"/>
    </source>
</evidence>
<gene>
    <name evidence="9" type="ORF">D3P08_17295</name>
</gene>
<evidence type="ECO:0000313" key="10">
    <source>
        <dbReference type="Proteomes" id="UP000266482"/>
    </source>
</evidence>
<organism evidence="9 10">
    <name type="scientific">Paenibacillus nanensis</name>
    <dbReference type="NCBI Taxonomy" id="393251"/>
    <lineage>
        <taxon>Bacteria</taxon>
        <taxon>Bacillati</taxon>
        <taxon>Bacillota</taxon>
        <taxon>Bacilli</taxon>
        <taxon>Bacillales</taxon>
        <taxon>Paenibacillaceae</taxon>
        <taxon>Paenibacillus</taxon>
    </lineage>
</organism>
<accession>A0A3A1URV3</accession>
<dbReference type="InterPro" id="IPR000515">
    <property type="entry name" value="MetI-like"/>
</dbReference>
<dbReference type="Gene3D" id="1.10.3720.10">
    <property type="entry name" value="MetI-like"/>
    <property type="match status" value="1"/>
</dbReference>
<evidence type="ECO:0000256" key="5">
    <source>
        <dbReference type="ARBA" id="ARBA00022989"/>
    </source>
</evidence>
<feature type="transmembrane region" description="Helical" evidence="7">
    <location>
        <begin position="73"/>
        <end position="93"/>
    </location>
</feature>
<feature type="transmembrane region" description="Helical" evidence="7">
    <location>
        <begin position="204"/>
        <end position="227"/>
    </location>
</feature>
<keyword evidence="10" id="KW-1185">Reference proteome</keyword>
<name>A0A3A1URV3_9BACL</name>
<evidence type="ECO:0000256" key="1">
    <source>
        <dbReference type="ARBA" id="ARBA00004651"/>
    </source>
</evidence>
<dbReference type="RefSeq" id="WP_119600960.1">
    <property type="nucleotide sequence ID" value="NZ_QXQA01000011.1"/>
</dbReference>
<dbReference type="SUPFAM" id="SSF161098">
    <property type="entry name" value="MetI-like"/>
    <property type="match status" value="1"/>
</dbReference>
<evidence type="ECO:0000256" key="2">
    <source>
        <dbReference type="ARBA" id="ARBA00022448"/>
    </source>
</evidence>
<proteinExistence type="inferred from homology"/>
<dbReference type="InterPro" id="IPR051393">
    <property type="entry name" value="ABC_transporter_permease"/>
</dbReference>
<feature type="transmembrane region" description="Helical" evidence="7">
    <location>
        <begin position="105"/>
        <end position="128"/>
    </location>
</feature>
<sequence length="297" mass="33805">MKALRRMRKDWVIYAMLFFPLLYFVIFHVIPLYGMKLAFQDYRILGDHVWVGWKHFKVLFSSPAFGSVMENTIIISLMKIIFVFPIPIALSLLINEVRSSKYRKYVQSVVYLPHFLSWVVIAGIWISLLNPTDGGVNLIANLFGIPSVDYMTSKEHIRWVFVVSEIWRSAGWDSIIYLAAILKISPGLYEAAKIDGASRLQQMIYITLPHLYSTIVTVFILNLGFFMNAGFDQVFNFMNDSVISVVDILDTYVYRIGIGNGQFAYATAASLFKGTIGIVLILGTHFISKRISGKGVW</sequence>
<dbReference type="OrthoDB" id="9785836at2"/>
<evidence type="ECO:0000256" key="7">
    <source>
        <dbReference type="RuleBase" id="RU363032"/>
    </source>
</evidence>
<evidence type="ECO:0000313" key="9">
    <source>
        <dbReference type="EMBL" id="RIX51227.1"/>
    </source>
</evidence>
<keyword evidence="4 7" id="KW-0812">Transmembrane</keyword>
<feature type="domain" description="ABC transmembrane type-1" evidence="8">
    <location>
        <begin position="69"/>
        <end position="284"/>
    </location>
</feature>
<feature type="transmembrane region" description="Helical" evidence="7">
    <location>
        <begin position="174"/>
        <end position="192"/>
    </location>
</feature>
<comment type="subcellular location">
    <subcellularLocation>
        <location evidence="1 7">Cell membrane</location>
        <topology evidence="1 7">Multi-pass membrane protein</topology>
    </subcellularLocation>
</comment>
<dbReference type="GO" id="GO:0055085">
    <property type="term" value="P:transmembrane transport"/>
    <property type="evidence" value="ECO:0007669"/>
    <property type="project" value="InterPro"/>
</dbReference>
<protein>
    <submittedName>
        <fullName evidence="9">Sugar ABC transporter permease</fullName>
    </submittedName>
</protein>
<evidence type="ECO:0000256" key="3">
    <source>
        <dbReference type="ARBA" id="ARBA00022475"/>
    </source>
</evidence>
<reference evidence="9 10" key="1">
    <citation type="submission" date="2018-09" db="EMBL/GenBank/DDBJ databases">
        <title>Paenibacillus aracenensis nov. sp. isolated from a cave in southern Spain.</title>
        <authorList>
            <person name="Jurado V."/>
            <person name="Gutierrez-Patricio S."/>
            <person name="Gonzalez-Pimentel J.L."/>
            <person name="Miller A.Z."/>
            <person name="Laiz L."/>
            <person name="Saiz-Jimenez C."/>
        </authorList>
    </citation>
    <scope>NUCLEOTIDE SEQUENCE [LARGE SCALE GENOMIC DNA]</scope>
    <source>
        <strain evidence="9 10">DSM 22867</strain>
    </source>
</reference>
<dbReference type="PANTHER" id="PTHR30193">
    <property type="entry name" value="ABC TRANSPORTER PERMEASE PROTEIN"/>
    <property type="match status" value="1"/>
</dbReference>
<feature type="transmembrane region" description="Helical" evidence="7">
    <location>
        <begin position="12"/>
        <end position="33"/>
    </location>
</feature>
<evidence type="ECO:0000259" key="8">
    <source>
        <dbReference type="PROSITE" id="PS50928"/>
    </source>
</evidence>
<dbReference type="GO" id="GO:0005886">
    <property type="term" value="C:plasma membrane"/>
    <property type="evidence" value="ECO:0007669"/>
    <property type="project" value="UniProtKB-SubCell"/>
</dbReference>
<keyword evidence="6 7" id="KW-0472">Membrane</keyword>
<dbReference type="InterPro" id="IPR035906">
    <property type="entry name" value="MetI-like_sf"/>
</dbReference>
<keyword evidence="3" id="KW-1003">Cell membrane</keyword>
<dbReference type="PANTHER" id="PTHR30193:SF44">
    <property type="entry name" value="LACTOSE TRANSPORT SYSTEM PERMEASE PROTEIN LACF"/>
    <property type="match status" value="1"/>
</dbReference>
<dbReference type="Pfam" id="PF00528">
    <property type="entry name" value="BPD_transp_1"/>
    <property type="match status" value="1"/>
</dbReference>
<dbReference type="PROSITE" id="PS50928">
    <property type="entry name" value="ABC_TM1"/>
    <property type="match status" value="1"/>
</dbReference>
<keyword evidence="2 7" id="KW-0813">Transport</keyword>
<dbReference type="CDD" id="cd06261">
    <property type="entry name" value="TM_PBP2"/>
    <property type="match status" value="1"/>
</dbReference>
<dbReference type="AlphaFoldDB" id="A0A3A1URV3"/>
<dbReference type="Proteomes" id="UP000266482">
    <property type="component" value="Unassembled WGS sequence"/>
</dbReference>
<comment type="caution">
    <text evidence="9">The sequence shown here is derived from an EMBL/GenBank/DDBJ whole genome shotgun (WGS) entry which is preliminary data.</text>
</comment>
<evidence type="ECO:0000256" key="4">
    <source>
        <dbReference type="ARBA" id="ARBA00022692"/>
    </source>
</evidence>
<feature type="transmembrane region" description="Helical" evidence="7">
    <location>
        <begin position="263"/>
        <end position="287"/>
    </location>
</feature>
<dbReference type="EMBL" id="QXQA01000011">
    <property type="protein sequence ID" value="RIX51227.1"/>
    <property type="molecule type" value="Genomic_DNA"/>
</dbReference>
<keyword evidence="5 7" id="KW-1133">Transmembrane helix</keyword>